<name>A0A5C5VKZ5_9BACT</name>
<evidence type="ECO:0000313" key="1">
    <source>
        <dbReference type="EMBL" id="TWT38711.1"/>
    </source>
</evidence>
<organism evidence="1 2">
    <name type="scientific">Blastopirellula retiformator</name>
    <dbReference type="NCBI Taxonomy" id="2527970"/>
    <lineage>
        <taxon>Bacteria</taxon>
        <taxon>Pseudomonadati</taxon>
        <taxon>Planctomycetota</taxon>
        <taxon>Planctomycetia</taxon>
        <taxon>Pirellulales</taxon>
        <taxon>Pirellulaceae</taxon>
        <taxon>Blastopirellula</taxon>
    </lineage>
</organism>
<proteinExistence type="predicted"/>
<dbReference type="OrthoDB" id="9950083at2"/>
<dbReference type="Proteomes" id="UP000318878">
    <property type="component" value="Unassembled WGS sequence"/>
</dbReference>
<protein>
    <submittedName>
        <fullName evidence="1">Uncharacterized protein</fullName>
    </submittedName>
</protein>
<dbReference type="AlphaFoldDB" id="A0A5C5VKZ5"/>
<gene>
    <name evidence="1" type="ORF">Enr8_04050</name>
</gene>
<dbReference type="RefSeq" id="WP_146428942.1">
    <property type="nucleotide sequence ID" value="NZ_SJPF01000001.1"/>
</dbReference>
<dbReference type="EMBL" id="SJPF01000001">
    <property type="protein sequence ID" value="TWT38711.1"/>
    <property type="molecule type" value="Genomic_DNA"/>
</dbReference>
<comment type="caution">
    <text evidence="1">The sequence shown here is derived from an EMBL/GenBank/DDBJ whole genome shotgun (WGS) entry which is preliminary data.</text>
</comment>
<keyword evidence="2" id="KW-1185">Reference proteome</keyword>
<evidence type="ECO:0000313" key="2">
    <source>
        <dbReference type="Proteomes" id="UP000318878"/>
    </source>
</evidence>
<accession>A0A5C5VKZ5</accession>
<reference evidence="1 2" key="1">
    <citation type="submission" date="2019-02" db="EMBL/GenBank/DDBJ databases">
        <title>Deep-cultivation of Planctomycetes and their phenomic and genomic characterization uncovers novel biology.</title>
        <authorList>
            <person name="Wiegand S."/>
            <person name="Jogler M."/>
            <person name="Boedeker C."/>
            <person name="Pinto D."/>
            <person name="Vollmers J."/>
            <person name="Rivas-Marin E."/>
            <person name="Kohn T."/>
            <person name="Peeters S.H."/>
            <person name="Heuer A."/>
            <person name="Rast P."/>
            <person name="Oberbeckmann S."/>
            <person name="Bunk B."/>
            <person name="Jeske O."/>
            <person name="Meyerdierks A."/>
            <person name="Storesund J.E."/>
            <person name="Kallscheuer N."/>
            <person name="Luecker S."/>
            <person name="Lage O.M."/>
            <person name="Pohl T."/>
            <person name="Merkel B.J."/>
            <person name="Hornburger P."/>
            <person name="Mueller R.-W."/>
            <person name="Bruemmer F."/>
            <person name="Labrenz M."/>
            <person name="Spormann A.M."/>
            <person name="Op Den Camp H."/>
            <person name="Overmann J."/>
            <person name="Amann R."/>
            <person name="Jetten M.S.M."/>
            <person name="Mascher T."/>
            <person name="Medema M.H."/>
            <person name="Devos D.P."/>
            <person name="Kaster A.-K."/>
            <person name="Ovreas L."/>
            <person name="Rohde M."/>
            <person name="Galperin M.Y."/>
            <person name="Jogler C."/>
        </authorList>
    </citation>
    <scope>NUCLEOTIDE SEQUENCE [LARGE SCALE GENOMIC DNA]</scope>
    <source>
        <strain evidence="1 2">Enr8</strain>
    </source>
</reference>
<sequence length="72" mass="8206">MERSGALSKELAEYILSLQITDADQERVHALLEKNAADALSEAEREELDNLNHVADLLSLWHSQTRRSLRHP</sequence>